<comment type="cofactor">
    <cofactor evidence="1">
        <name>Zn(2+)</name>
        <dbReference type="ChEBI" id="CHEBI:29105"/>
    </cofactor>
</comment>
<feature type="chain" id="PRO_5003613879" evidence="8">
    <location>
        <begin position="23"/>
        <end position="677"/>
    </location>
</feature>
<dbReference type="STRING" id="929556.Solca_1360"/>
<dbReference type="RefSeq" id="WP_014679673.1">
    <property type="nucleotide sequence ID" value="NC_017770.1"/>
</dbReference>
<feature type="domain" description="Peptidase M13 C-terminal" evidence="9">
    <location>
        <begin position="472"/>
        <end position="668"/>
    </location>
</feature>
<dbReference type="Proteomes" id="UP000007590">
    <property type="component" value="Chromosome"/>
</dbReference>
<dbReference type="eggNOG" id="COG3590">
    <property type="taxonomic scope" value="Bacteria"/>
</dbReference>
<keyword evidence="8" id="KW-0732">Signal</keyword>
<keyword evidence="4" id="KW-0479">Metal-binding</keyword>
<accession>H8KTI8</accession>
<dbReference type="InterPro" id="IPR000718">
    <property type="entry name" value="Peptidase_M13"/>
</dbReference>
<dbReference type="PANTHER" id="PTHR11733">
    <property type="entry name" value="ZINC METALLOPROTEASE FAMILY M13 NEPRILYSIN-RELATED"/>
    <property type="match status" value="1"/>
</dbReference>
<keyword evidence="5" id="KW-0378">Hydrolase</keyword>
<keyword evidence="3" id="KW-0645">Protease</keyword>
<name>H8KTI8_SOLCM</name>
<evidence type="ECO:0000256" key="3">
    <source>
        <dbReference type="ARBA" id="ARBA00022670"/>
    </source>
</evidence>
<evidence type="ECO:0000256" key="4">
    <source>
        <dbReference type="ARBA" id="ARBA00022723"/>
    </source>
</evidence>
<dbReference type="AlphaFoldDB" id="H8KTI8"/>
<dbReference type="PROSITE" id="PS51885">
    <property type="entry name" value="NEPRILYSIN"/>
    <property type="match status" value="1"/>
</dbReference>
<proteinExistence type="inferred from homology"/>
<dbReference type="GO" id="GO:0005886">
    <property type="term" value="C:plasma membrane"/>
    <property type="evidence" value="ECO:0007669"/>
    <property type="project" value="TreeGrafter"/>
</dbReference>
<evidence type="ECO:0000256" key="7">
    <source>
        <dbReference type="ARBA" id="ARBA00023049"/>
    </source>
</evidence>
<evidence type="ECO:0000259" key="9">
    <source>
        <dbReference type="Pfam" id="PF01431"/>
    </source>
</evidence>
<dbReference type="PRINTS" id="PR00786">
    <property type="entry name" value="NEPRILYSIN"/>
</dbReference>
<dbReference type="GO" id="GO:0004222">
    <property type="term" value="F:metalloendopeptidase activity"/>
    <property type="evidence" value="ECO:0007669"/>
    <property type="project" value="InterPro"/>
</dbReference>
<evidence type="ECO:0000256" key="2">
    <source>
        <dbReference type="ARBA" id="ARBA00007357"/>
    </source>
</evidence>
<dbReference type="Gene3D" id="1.10.1380.10">
    <property type="entry name" value="Neutral endopeptidase , domain2"/>
    <property type="match status" value="1"/>
</dbReference>
<evidence type="ECO:0000256" key="5">
    <source>
        <dbReference type="ARBA" id="ARBA00022801"/>
    </source>
</evidence>
<sequence>MKKRTVFINAFVLSILATTVSAQNRTQFLDPKNMDLSVKPGDNFYKYANGTWLKNTPIPASETRWGSFNQLQEFNYNALYKLLTDAAGAKNPAKGSNVQKVGDFYLSGMDSAAIEKKGFDPIKADLKRIDALTDTKSVINEIIHLANNGSGMLFGIFASQDAKKSTDVVPHLGNSGLGLPDRDYYLKEDDRSKKIREEYVKHVSNMFQLIGDTESGAIAKADKIMQMETALAKATLSRVEMRDPNKRYNKLSYADLNAICPVVNWKETATSMGITGYDTLIVAQPNFYKEVNTQLTNTSIDTWKAYMKWNIVRNAAQYLSSKFVKENFNFYSTVLQGQKSPKPRWKNVLNVIDGNVGELLGQMYVDQYFKPEAKARMLSLIDNMSNTFADRIQRLDWMSDETKKQALFKLRAFTRKIGYPDKWKDYTSITITPDNYMANVRACAKWARQENLKKLGKPVDKTEWGMTPPTVNAYYRPTNNEIVFPAGILQFPFFDFGADDAINYGGIGAVIGHEMTHGFDDSGSKFDAEGNLKNWWTPQDAEQFKKRTQMVVDQYNGYTVINGTMHVNGQLTLGENLADLGGLNIAYEAFKKTPEGKSSTKTDGFTPDQRFFLSWAQVWRANITDEAQAQRILTDPHSPGEYRCNGPISNMPEFYEAFDVKEGDKLWKPEADRAKVW</sequence>
<keyword evidence="7" id="KW-0482">Metalloprotease</keyword>
<dbReference type="PANTHER" id="PTHR11733:SF167">
    <property type="entry name" value="FI17812P1-RELATED"/>
    <property type="match status" value="1"/>
</dbReference>
<protein>
    <submittedName>
        <fullName evidence="11">Putative metalloendopeptidase</fullName>
    </submittedName>
</protein>
<keyword evidence="6" id="KW-0862">Zinc</keyword>
<dbReference type="Gene3D" id="3.40.390.10">
    <property type="entry name" value="Collagenase (Catalytic Domain)"/>
    <property type="match status" value="1"/>
</dbReference>
<feature type="domain" description="Peptidase M13 N-terminal" evidence="10">
    <location>
        <begin position="40"/>
        <end position="420"/>
    </location>
</feature>
<keyword evidence="12" id="KW-1185">Reference proteome</keyword>
<evidence type="ECO:0000259" key="10">
    <source>
        <dbReference type="Pfam" id="PF05649"/>
    </source>
</evidence>
<dbReference type="KEGG" id="scn:Solca_1360"/>
<comment type="similarity">
    <text evidence="2">Belongs to the peptidase M13 family.</text>
</comment>
<dbReference type="InterPro" id="IPR008753">
    <property type="entry name" value="Peptidase_M13_N"/>
</dbReference>
<evidence type="ECO:0000256" key="8">
    <source>
        <dbReference type="SAM" id="SignalP"/>
    </source>
</evidence>
<reference evidence="11" key="1">
    <citation type="submission" date="2012-02" db="EMBL/GenBank/DDBJ databases">
        <title>The complete genome of Solitalea canadensis DSM 3403.</title>
        <authorList>
            <consortium name="US DOE Joint Genome Institute (JGI-PGF)"/>
            <person name="Lucas S."/>
            <person name="Copeland A."/>
            <person name="Lapidus A."/>
            <person name="Glavina del Rio T."/>
            <person name="Dalin E."/>
            <person name="Tice H."/>
            <person name="Bruce D."/>
            <person name="Goodwin L."/>
            <person name="Pitluck S."/>
            <person name="Peters L."/>
            <person name="Ovchinnikova G."/>
            <person name="Lu M."/>
            <person name="Kyrpides N."/>
            <person name="Mavromatis K."/>
            <person name="Ivanova N."/>
            <person name="Brettin T."/>
            <person name="Detter J.C."/>
            <person name="Han C."/>
            <person name="Larimer F."/>
            <person name="Land M."/>
            <person name="Hauser L."/>
            <person name="Markowitz V."/>
            <person name="Cheng J.-F."/>
            <person name="Hugenholtz P."/>
            <person name="Woyke T."/>
            <person name="Wu D."/>
            <person name="Spring S."/>
            <person name="Schroeder M."/>
            <person name="Kopitz M."/>
            <person name="Brambilla E."/>
            <person name="Klenk H.-P."/>
            <person name="Eisen J.A."/>
        </authorList>
    </citation>
    <scope>NUCLEOTIDE SEQUENCE</scope>
    <source>
        <strain evidence="11">DSM 3403</strain>
    </source>
</reference>
<dbReference type="GO" id="GO:0016485">
    <property type="term" value="P:protein processing"/>
    <property type="evidence" value="ECO:0007669"/>
    <property type="project" value="TreeGrafter"/>
</dbReference>
<feature type="signal peptide" evidence="8">
    <location>
        <begin position="1"/>
        <end position="22"/>
    </location>
</feature>
<dbReference type="HOGENOM" id="CLU_006187_7_2_10"/>
<evidence type="ECO:0000313" key="12">
    <source>
        <dbReference type="Proteomes" id="UP000007590"/>
    </source>
</evidence>
<dbReference type="Pfam" id="PF01431">
    <property type="entry name" value="Peptidase_M13"/>
    <property type="match status" value="1"/>
</dbReference>
<dbReference type="InterPro" id="IPR018497">
    <property type="entry name" value="Peptidase_M13_C"/>
</dbReference>
<dbReference type="EMBL" id="CP003349">
    <property type="protein sequence ID" value="AFD06446.1"/>
    <property type="molecule type" value="Genomic_DNA"/>
</dbReference>
<dbReference type="OrthoDB" id="9775677at2"/>
<evidence type="ECO:0000256" key="1">
    <source>
        <dbReference type="ARBA" id="ARBA00001947"/>
    </source>
</evidence>
<dbReference type="GO" id="GO:0046872">
    <property type="term" value="F:metal ion binding"/>
    <property type="evidence" value="ECO:0007669"/>
    <property type="project" value="UniProtKB-KW"/>
</dbReference>
<evidence type="ECO:0000313" key="11">
    <source>
        <dbReference type="EMBL" id="AFD06446.1"/>
    </source>
</evidence>
<dbReference type="CDD" id="cd08662">
    <property type="entry name" value="M13"/>
    <property type="match status" value="1"/>
</dbReference>
<dbReference type="InterPro" id="IPR024079">
    <property type="entry name" value="MetalloPept_cat_dom_sf"/>
</dbReference>
<dbReference type="SUPFAM" id="SSF55486">
    <property type="entry name" value="Metalloproteases ('zincins'), catalytic domain"/>
    <property type="match status" value="1"/>
</dbReference>
<gene>
    <name evidence="11" type="ordered locus">Solca_1360</name>
</gene>
<evidence type="ECO:0000256" key="6">
    <source>
        <dbReference type="ARBA" id="ARBA00022833"/>
    </source>
</evidence>
<dbReference type="InterPro" id="IPR042089">
    <property type="entry name" value="Peptidase_M13_dom_2"/>
</dbReference>
<dbReference type="Pfam" id="PF05649">
    <property type="entry name" value="Peptidase_M13_N"/>
    <property type="match status" value="1"/>
</dbReference>
<organism evidence="11 12">
    <name type="scientific">Solitalea canadensis (strain ATCC 29591 / DSM 3403 / JCM 21819 / LMG 8368 / NBRC 15130 / NCIMB 12057 / USAM 9D)</name>
    <name type="common">Flexibacter canadensis</name>
    <dbReference type="NCBI Taxonomy" id="929556"/>
    <lineage>
        <taxon>Bacteria</taxon>
        <taxon>Pseudomonadati</taxon>
        <taxon>Bacteroidota</taxon>
        <taxon>Sphingobacteriia</taxon>
        <taxon>Sphingobacteriales</taxon>
        <taxon>Sphingobacteriaceae</taxon>
        <taxon>Solitalea</taxon>
    </lineage>
</organism>